<evidence type="ECO:0000259" key="2">
    <source>
        <dbReference type="Pfam" id="PF03787"/>
    </source>
</evidence>
<evidence type="ECO:0000313" key="3">
    <source>
        <dbReference type="EMBL" id="MBK1645224.1"/>
    </source>
</evidence>
<protein>
    <submittedName>
        <fullName evidence="3">Type III-B CRISPR module RAMP protein Cmr4</fullName>
    </submittedName>
</protein>
<organism evidence="3 4">
    <name type="scientific">Thiocapsa imhoffii</name>
    <dbReference type="NCBI Taxonomy" id="382777"/>
    <lineage>
        <taxon>Bacteria</taxon>
        <taxon>Pseudomonadati</taxon>
        <taxon>Pseudomonadota</taxon>
        <taxon>Gammaproteobacteria</taxon>
        <taxon>Chromatiales</taxon>
        <taxon>Chromatiaceae</taxon>
        <taxon>Thiocapsa</taxon>
    </lineage>
</organism>
<dbReference type="Proteomes" id="UP001138802">
    <property type="component" value="Unassembled WGS sequence"/>
</dbReference>
<dbReference type="NCBIfam" id="TIGR02580">
    <property type="entry name" value="cas_RAMP_Cmr4"/>
    <property type="match status" value="1"/>
</dbReference>
<dbReference type="PANTHER" id="PTHR36700:SF1">
    <property type="entry name" value="CRISPR SYSTEM CMR SUBUNIT CMR4"/>
    <property type="match status" value="1"/>
</dbReference>
<name>A0A9X0WI99_9GAMM</name>
<gene>
    <name evidence="3" type="primary">cmr4</name>
    <name evidence="3" type="ORF">CKO25_11340</name>
</gene>
<dbReference type="InterPro" id="IPR013410">
    <property type="entry name" value="CRISPR-assoc_RAMP_Cmr4"/>
</dbReference>
<dbReference type="InterPro" id="IPR005537">
    <property type="entry name" value="RAMP_III_fam"/>
</dbReference>
<dbReference type="EMBL" id="NRSD01000010">
    <property type="protein sequence ID" value="MBK1645224.1"/>
    <property type="molecule type" value="Genomic_DNA"/>
</dbReference>
<dbReference type="GO" id="GO:0051607">
    <property type="term" value="P:defense response to virus"/>
    <property type="evidence" value="ECO:0007669"/>
    <property type="project" value="UniProtKB-KW"/>
</dbReference>
<dbReference type="Pfam" id="PF03787">
    <property type="entry name" value="RAMPs"/>
    <property type="match status" value="1"/>
</dbReference>
<feature type="domain" description="CRISPR type III-associated protein" evidence="2">
    <location>
        <begin position="8"/>
        <end position="289"/>
    </location>
</feature>
<evidence type="ECO:0000313" key="4">
    <source>
        <dbReference type="Proteomes" id="UP001138802"/>
    </source>
</evidence>
<reference evidence="3 4" key="1">
    <citation type="journal article" date="2020" name="Microorganisms">
        <title>Osmotic Adaptation and Compatible Solute Biosynthesis of Phototrophic Bacteria as Revealed from Genome Analyses.</title>
        <authorList>
            <person name="Imhoff J.F."/>
            <person name="Rahn T."/>
            <person name="Kunzel S."/>
            <person name="Keller A."/>
            <person name="Neulinger S.C."/>
        </authorList>
    </citation>
    <scope>NUCLEOTIDE SEQUENCE [LARGE SCALE GENOMIC DNA]</scope>
    <source>
        <strain evidence="3 4">DSM 21303</strain>
    </source>
</reference>
<proteinExistence type="predicted"/>
<dbReference type="RefSeq" id="WP_200388030.1">
    <property type="nucleotide sequence ID" value="NZ_NRSD01000010.1"/>
</dbReference>
<dbReference type="AlphaFoldDB" id="A0A9X0WI99"/>
<keyword evidence="4" id="KW-1185">Reference proteome</keyword>
<sequence length="297" mass="31625">MQPRLFHLHTLSALHCGTGQSVGVVDLPIARARATNLPIVPGSSLRGVLRQEIGALDADLERALFGPATIKDNASSFAGALAVGDAHLLAMPVRALAGILCYVTSPFILRRYARDLVDAGLKAPEIPRPVNAQHALVSADSVNLIENTLVLEDLDLGVQRNGLTQEWANTIAALVHPDDATGQRDVVERFAILPDDILGYLSETATELRTRISIDQDTGTVKKGALWFEEHLPAESVLWGMYALSDSNDPKQKLTAEALANAVREHLPLGSGALLQLGGQAGVGRGLVRLLTPEVAA</sequence>
<comment type="caution">
    <text evidence="3">The sequence shown here is derived from an EMBL/GenBank/DDBJ whole genome shotgun (WGS) entry which is preliminary data.</text>
</comment>
<dbReference type="PANTHER" id="PTHR36700">
    <property type="entry name" value="CRISPR SYSTEM CMR SUBUNIT CMR4"/>
    <property type="match status" value="1"/>
</dbReference>
<accession>A0A9X0WI99</accession>
<evidence type="ECO:0000256" key="1">
    <source>
        <dbReference type="ARBA" id="ARBA00023118"/>
    </source>
</evidence>
<keyword evidence="1" id="KW-0051">Antiviral defense</keyword>